<dbReference type="InterPro" id="IPR006894">
    <property type="entry name" value="HupH_Hydgase_express_prot_C"/>
</dbReference>
<dbReference type="EMBL" id="JBHRSK010000014">
    <property type="protein sequence ID" value="MFC2969644.1"/>
    <property type="molecule type" value="Genomic_DNA"/>
</dbReference>
<dbReference type="Proteomes" id="UP001595443">
    <property type="component" value="Unassembled WGS sequence"/>
</dbReference>
<evidence type="ECO:0000256" key="1">
    <source>
        <dbReference type="ARBA" id="ARBA00010832"/>
    </source>
</evidence>
<accession>A0ABV7AJR9</accession>
<dbReference type="InterPro" id="IPR038527">
    <property type="entry name" value="HupH_C_sf"/>
</dbReference>
<gene>
    <name evidence="3" type="ORF">ACFOES_16200</name>
</gene>
<proteinExistence type="inferred from homology"/>
<reference evidence="4" key="1">
    <citation type="journal article" date="2019" name="Int. J. Syst. Evol. Microbiol.">
        <title>The Global Catalogue of Microorganisms (GCM) 10K type strain sequencing project: providing services to taxonomists for standard genome sequencing and annotation.</title>
        <authorList>
            <consortium name="The Broad Institute Genomics Platform"/>
            <consortium name="The Broad Institute Genome Sequencing Center for Infectious Disease"/>
            <person name="Wu L."/>
            <person name="Ma J."/>
        </authorList>
    </citation>
    <scope>NUCLEOTIDE SEQUENCE [LARGE SCALE GENOMIC DNA]</scope>
    <source>
        <strain evidence="4">KCTC 62192</strain>
    </source>
</reference>
<sequence>MSAETPHRPPLRTGMARSLLREIAERLEALARTGEASAIDLRSLPMTAGDRKELKEALGSGDVAATLDVAGRSEVWETRFAGVWWLRHFGDGDHIASEVIEIARVPDILSAHPDDMRASLKRLNEDLAAAEEPPATEETGNG</sequence>
<evidence type="ECO:0000313" key="3">
    <source>
        <dbReference type="EMBL" id="MFC2969644.1"/>
    </source>
</evidence>
<name>A0ABV7AJR9_9RHOB</name>
<dbReference type="RefSeq" id="WP_377834408.1">
    <property type="nucleotide sequence ID" value="NZ_JBHRSK010000014.1"/>
</dbReference>
<organism evidence="3 4">
    <name type="scientific">Acidimangrovimonas pyrenivorans</name>
    <dbReference type="NCBI Taxonomy" id="2030798"/>
    <lineage>
        <taxon>Bacteria</taxon>
        <taxon>Pseudomonadati</taxon>
        <taxon>Pseudomonadota</taxon>
        <taxon>Alphaproteobacteria</taxon>
        <taxon>Rhodobacterales</taxon>
        <taxon>Paracoccaceae</taxon>
        <taxon>Acidimangrovimonas</taxon>
    </lineage>
</organism>
<comment type="similarity">
    <text evidence="1">Belongs to the HupH/HyaF family.</text>
</comment>
<dbReference type="Gene3D" id="3.30.1370.140">
    <property type="entry name" value="HupH hydrogenase expression protein, C-terminal domain"/>
    <property type="match status" value="1"/>
</dbReference>
<evidence type="ECO:0000313" key="4">
    <source>
        <dbReference type="Proteomes" id="UP001595443"/>
    </source>
</evidence>
<protein>
    <submittedName>
        <fullName evidence="3">Hydrogenase expression/formation C-terminal domain-containing protein</fullName>
    </submittedName>
</protein>
<dbReference type="Pfam" id="PF04809">
    <property type="entry name" value="HupH_C"/>
    <property type="match status" value="1"/>
</dbReference>
<feature type="domain" description="HupH hydrogenase expression protein C-terminal" evidence="2">
    <location>
        <begin position="16"/>
        <end position="128"/>
    </location>
</feature>
<evidence type="ECO:0000259" key="2">
    <source>
        <dbReference type="Pfam" id="PF04809"/>
    </source>
</evidence>
<keyword evidence="4" id="KW-1185">Reference proteome</keyword>
<comment type="caution">
    <text evidence="3">The sequence shown here is derived from an EMBL/GenBank/DDBJ whole genome shotgun (WGS) entry which is preliminary data.</text>
</comment>